<feature type="compositionally biased region" description="Basic and acidic residues" evidence="6">
    <location>
        <begin position="879"/>
        <end position="889"/>
    </location>
</feature>
<dbReference type="Gene3D" id="3.90.70.200">
    <property type="entry name" value="Plus-3 domain"/>
    <property type="match status" value="1"/>
</dbReference>
<feature type="compositionally biased region" description="Low complexity" evidence="6">
    <location>
        <begin position="1274"/>
        <end position="1283"/>
    </location>
</feature>
<evidence type="ECO:0000256" key="3">
    <source>
        <dbReference type="ARBA" id="ARBA00022833"/>
    </source>
</evidence>
<name>A0ABC8WYC3_9POAL</name>
<feature type="compositionally biased region" description="Pro residues" evidence="6">
    <location>
        <begin position="23"/>
        <end position="34"/>
    </location>
</feature>
<protein>
    <recommendedName>
        <fullName evidence="13">Zinc finger CCCH domain-containing protein 44</fullName>
    </recommendedName>
</protein>
<feature type="compositionally biased region" description="Polar residues" evidence="6">
    <location>
        <begin position="1406"/>
        <end position="1427"/>
    </location>
</feature>
<dbReference type="SUPFAM" id="SSF57903">
    <property type="entry name" value="FYVE/PHD zinc finger"/>
    <property type="match status" value="1"/>
</dbReference>
<dbReference type="CDD" id="cd15568">
    <property type="entry name" value="PHD5_NSD"/>
    <property type="match status" value="1"/>
</dbReference>
<evidence type="ECO:0000313" key="12">
    <source>
        <dbReference type="Proteomes" id="UP001497457"/>
    </source>
</evidence>
<dbReference type="InterPro" id="IPR036855">
    <property type="entry name" value="Znf_CCCH_sf"/>
</dbReference>
<dbReference type="SMART" id="SM00719">
    <property type="entry name" value="Plus3"/>
    <property type="match status" value="1"/>
</dbReference>
<dbReference type="PROSITE" id="PS50103">
    <property type="entry name" value="ZF_C3H1"/>
    <property type="match status" value="1"/>
</dbReference>
<feature type="compositionally biased region" description="Basic and acidic residues" evidence="6">
    <location>
        <begin position="52"/>
        <end position="65"/>
    </location>
</feature>
<accession>A0ABC8WYC3</accession>
<dbReference type="InterPro" id="IPR000571">
    <property type="entry name" value="Znf_CCCH"/>
</dbReference>
<dbReference type="GO" id="GO:0008270">
    <property type="term" value="F:zinc ion binding"/>
    <property type="evidence" value="ECO:0007669"/>
    <property type="project" value="UniProtKB-KW"/>
</dbReference>
<evidence type="ECO:0000256" key="5">
    <source>
        <dbReference type="PROSITE-ProRule" id="PRU00723"/>
    </source>
</evidence>
<feature type="domain" description="GYF" evidence="9">
    <location>
        <begin position="689"/>
        <end position="741"/>
    </location>
</feature>
<feature type="region of interest" description="Disordered" evidence="6">
    <location>
        <begin position="1169"/>
        <end position="1189"/>
    </location>
</feature>
<dbReference type="GO" id="GO:0003677">
    <property type="term" value="F:DNA binding"/>
    <property type="evidence" value="ECO:0007669"/>
    <property type="project" value="UniProtKB-KW"/>
</dbReference>
<dbReference type="InterPro" id="IPR036128">
    <property type="entry name" value="Plus3-like_sf"/>
</dbReference>
<dbReference type="Pfam" id="PF02213">
    <property type="entry name" value="GYF"/>
    <property type="match status" value="1"/>
</dbReference>
<evidence type="ECO:0000259" key="9">
    <source>
        <dbReference type="PROSITE" id="PS50829"/>
    </source>
</evidence>
<dbReference type="FunFam" id="3.90.70.200:FF:000002">
    <property type="entry name" value="Zinc finger CCCH domain-containing protein 19"/>
    <property type="match status" value="1"/>
</dbReference>
<organism evidence="11 12">
    <name type="scientific">Urochloa decumbens</name>
    <dbReference type="NCBI Taxonomy" id="240449"/>
    <lineage>
        <taxon>Eukaryota</taxon>
        <taxon>Viridiplantae</taxon>
        <taxon>Streptophyta</taxon>
        <taxon>Embryophyta</taxon>
        <taxon>Tracheophyta</taxon>
        <taxon>Spermatophyta</taxon>
        <taxon>Magnoliopsida</taxon>
        <taxon>Liliopsida</taxon>
        <taxon>Poales</taxon>
        <taxon>Poaceae</taxon>
        <taxon>PACMAD clade</taxon>
        <taxon>Panicoideae</taxon>
        <taxon>Panicodae</taxon>
        <taxon>Paniceae</taxon>
        <taxon>Melinidinae</taxon>
        <taxon>Urochloa</taxon>
    </lineage>
</organism>
<dbReference type="PROSITE" id="PS51360">
    <property type="entry name" value="PLUS3"/>
    <property type="match status" value="1"/>
</dbReference>
<feature type="domain" description="C3H1-type" evidence="8">
    <location>
        <begin position="1591"/>
        <end position="1618"/>
    </location>
</feature>
<feature type="compositionally biased region" description="Polar residues" evidence="6">
    <location>
        <begin position="1299"/>
        <end position="1320"/>
    </location>
</feature>
<feature type="region of interest" description="Disordered" evidence="6">
    <location>
        <begin position="1091"/>
        <end position="1117"/>
    </location>
</feature>
<evidence type="ECO:0000259" key="7">
    <source>
        <dbReference type="PROSITE" id="PS50016"/>
    </source>
</evidence>
<evidence type="ECO:0000256" key="2">
    <source>
        <dbReference type="ARBA" id="ARBA00022771"/>
    </source>
</evidence>
<feature type="compositionally biased region" description="Basic and acidic residues" evidence="6">
    <location>
        <begin position="847"/>
        <end position="858"/>
    </location>
</feature>
<dbReference type="Gene3D" id="3.30.1490.40">
    <property type="match status" value="1"/>
</dbReference>
<feature type="region of interest" description="Disordered" evidence="6">
    <location>
        <begin position="1"/>
        <end position="126"/>
    </location>
</feature>
<dbReference type="InterPro" id="IPR019786">
    <property type="entry name" value="Zinc_finger_PHD-type_CS"/>
</dbReference>
<sequence>MDGGTGPGAEVLSPGEADWPPELRLPPPPPPRARPAPHLNTHLPPAAPVAVPKEEQRSPPRRADGGFDDQQFLGSIMGPAAAAPHQQHPQPPAPAAPVKRKRGRPPKNRDGAAAAAAAPAPPKPANKKDEEVVCFICFDGGDLVVCDRRGCPKVYHPACIKRDESFFRCRGKWDCGWHICSSCEKAVQYMCYTCTYSVCKACIKQGKFFGVRGNKGFCDTCYGTILLIESKDDGAKVGVDFDDKNSWEYLFKLYWLDLKGKHLLTLQELISAKSQWTAPTIACRREKEESSDDLYDANDDQDSFDISSRKRRRNNSSGKRGQKRKKDSGITARKCEISINSAGSLPNGSKSKGMQAPAINADSQRAVDSDCAETDTGGYNELTAKLGSSDRRKAHRELTTNLEDYAAIDMHNINLIYLRRSLMEYLIDDAGSFSDKIAGAFVRIRISGLGNNKDMYRLVKVLGTHKVADRYIVGKKTTDYALEISNLDKKEIITMDVISNQDFTEEECKRLRQSMKFGLITRLKVGDIYEKAKIFQSLQFKDWLENEKQRLSHLRDRASETGRRKELRECVEKLQLLDTPEEKARRINEVPEVHVDPRMAPNYESAEEQDYKKVDWTINRNGPDLGRKGAELNSLEDRTQKCLNGSNHTSSVRTEDVGHKSGLGSNINLNNTAVETALLGVVSNDTEPEKVWQYKDPKGNVQGPFTLSQLSKWACYFPRDMRIWLTFESEENSLLLSEVLQKQPTDFVPHSAVSTGDKSIWAGTGRDGINSNLVANTSSSPIGYSTAYSSALSEVSDPTKEDPKPLDATLQLRSLKDAHSFHGQVQHQVRYSSTILSSACSYAAPSSHDERVPSERFGEWNSCQDNAGMLNPTITPMNDSRKSNMEQHPDGFTTKDQTDSKSNLHKVSATPQQSERDPATSLSTTSLPEFKAMCQQEHSCWSSAINTGSHDLKLSIASVNRESCSPTNPVEDRDSSSASAVSVLSGAPACLTQPVPSTCTSNSSKTETAMDRHKTCQPGASNAPFDQYPEPKSGPVFSLKTQDVECHYPSPTPKLERKETCMNHLGPSTSVAPEDLATKACVHSSMSFASEGLPASETDSLRSLKERSGLEETNSRDRESVTLMKHLFEDTTLKRNNKQANPVSDAERIAVSDVLESLTEQSCEKYSIHENSVPPSAEEEQPQCSSPIALSPWGEPSYYQGEAVDSALWGVQDGGNDMWSMPSPTPALQPSSGLGADGKDTSCIIEEVVAVQGNSAFVETLRTQGEKKMEHGNSSSSAGPGAPEEVKPKPCAASGPSLDGSTKASGWQPSGLSLEGSTKASGWRPPALSLEGVTNYSGSQPSCPSTQGSAKASGWQRSSSSPDGSRKASGWQAPASSTVVSAKDAWCRSSTSPEGSRKVSGWRRSGSFTQGSTKASGRQPSGSSTEGSAKVDGRQRTSSSPEGTRKSSGLRWSGREGSKVNSASGASENRKSYSHRATTPTGRHSSDATKKQGNGDKSTSVWEEALENSREGSKRPENSDKNAGWGEALGSNRSWNTSGNASRGSQGNHHHDRHSHGSESRRGSSNHPRRSDHHHDYGSGGSSRSSSRGQQPQRGVCKFYENGNCWKGSKCQFLHRGSPR</sequence>
<dbReference type="PROSITE" id="PS50829">
    <property type="entry name" value="GYF"/>
    <property type="match status" value="1"/>
</dbReference>
<keyword evidence="3 5" id="KW-0862">Zinc</keyword>
<keyword evidence="4" id="KW-0238">DNA-binding</keyword>
<feature type="compositionally biased region" description="Basic and acidic residues" evidence="6">
    <location>
        <begin position="1507"/>
        <end position="1520"/>
    </location>
</feature>
<evidence type="ECO:0000256" key="6">
    <source>
        <dbReference type="SAM" id="MobiDB-lite"/>
    </source>
</evidence>
<evidence type="ECO:0000256" key="4">
    <source>
        <dbReference type="ARBA" id="ARBA00023125"/>
    </source>
</evidence>
<feature type="compositionally biased region" description="Basic residues" evidence="6">
    <location>
        <begin position="309"/>
        <end position="326"/>
    </location>
</feature>
<feature type="region of interest" description="Disordered" evidence="6">
    <location>
        <begin position="1261"/>
        <end position="1595"/>
    </location>
</feature>
<keyword evidence="12" id="KW-1185">Reference proteome</keyword>
<proteinExistence type="predicted"/>
<feature type="zinc finger region" description="C3H1-type" evidence="5">
    <location>
        <begin position="1591"/>
        <end position="1618"/>
    </location>
</feature>
<feature type="compositionally biased region" description="Basic and acidic residues" evidence="6">
    <location>
        <begin position="1099"/>
        <end position="1117"/>
    </location>
</feature>
<feature type="compositionally biased region" description="Polar residues" evidence="6">
    <location>
        <begin position="1332"/>
        <end position="1363"/>
    </location>
</feature>
<dbReference type="InterPro" id="IPR001965">
    <property type="entry name" value="Znf_PHD"/>
</dbReference>
<evidence type="ECO:0008006" key="13">
    <source>
        <dbReference type="Google" id="ProtNLM"/>
    </source>
</evidence>
<evidence type="ECO:0000259" key="10">
    <source>
        <dbReference type="PROSITE" id="PS51360"/>
    </source>
</evidence>
<dbReference type="Pfam" id="PF03126">
    <property type="entry name" value="Plus-3"/>
    <property type="match status" value="1"/>
</dbReference>
<feature type="compositionally biased region" description="Basic and acidic residues" evidence="6">
    <location>
        <begin position="1484"/>
        <end position="1494"/>
    </location>
</feature>
<feature type="region of interest" description="Disordered" evidence="6">
    <location>
        <begin position="845"/>
        <end position="923"/>
    </location>
</feature>
<dbReference type="SUPFAM" id="SSF90229">
    <property type="entry name" value="CCCH zinc finger"/>
    <property type="match status" value="1"/>
</dbReference>
<evidence type="ECO:0000313" key="11">
    <source>
        <dbReference type="EMBL" id="CAL4917524.1"/>
    </source>
</evidence>
<dbReference type="SUPFAM" id="SSF55277">
    <property type="entry name" value="GYF domain"/>
    <property type="match status" value="1"/>
</dbReference>
<reference evidence="11 12" key="2">
    <citation type="submission" date="2024-10" db="EMBL/GenBank/DDBJ databases">
        <authorList>
            <person name="Ryan C."/>
        </authorList>
    </citation>
    <scope>NUCLEOTIDE SEQUENCE [LARGE SCALE GENOMIC DNA]</scope>
</reference>
<dbReference type="Pfam" id="PF25980">
    <property type="entry name" value="NERD_plant"/>
    <property type="match status" value="1"/>
</dbReference>
<dbReference type="Gene3D" id="3.30.40.10">
    <property type="entry name" value="Zinc/RING finger domain, C3HC4 (zinc finger)"/>
    <property type="match status" value="1"/>
</dbReference>
<dbReference type="InterPro" id="IPR019787">
    <property type="entry name" value="Znf_PHD-finger"/>
</dbReference>
<dbReference type="InterPro" id="IPR058668">
    <property type="entry name" value="NERD_dom"/>
</dbReference>
<dbReference type="InterPro" id="IPR011011">
    <property type="entry name" value="Znf_FYVE_PHD"/>
</dbReference>
<feature type="domain" description="Plus3" evidence="10">
    <location>
        <begin position="407"/>
        <end position="540"/>
    </location>
</feature>
<gene>
    <name evidence="11" type="ORF">URODEC1_LOCUS18617</name>
</gene>
<dbReference type="Proteomes" id="UP001497457">
    <property type="component" value="Chromosome 13rd"/>
</dbReference>
<feature type="compositionally biased region" description="Acidic residues" evidence="6">
    <location>
        <begin position="292"/>
        <end position="303"/>
    </location>
</feature>
<dbReference type="InterPro" id="IPR003169">
    <property type="entry name" value="GYF"/>
</dbReference>
<dbReference type="InterPro" id="IPR013083">
    <property type="entry name" value="Znf_RING/FYVE/PHD"/>
</dbReference>
<feature type="compositionally biased region" description="Low complexity" evidence="6">
    <location>
        <begin position="79"/>
        <end position="88"/>
    </location>
</feature>
<dbReference type="PROSITE" id="PS50016">
    <property type="entry name" value="ZF_PHD_2"/>
    <property type="match status" value="1"/>
</dbReference>
<dbReference type="SUPFAM" id="SSF159042">
    <property type="entry name" value="Plus3-like"/>
    <property type="match status" value="1"/>
</dbReference>
<feature type="domain" description="PHD-type" evidence="7">
    <location>
        <begin position="131"/>
        <end position="197"/>
    </location>
</feature>
<dbReference type="EMBL" id="OZ075123">
    <property type="protein sequence ID" value="CAL4917524.1"/>
    <property type="molecule type" value="Genomic_DNA"/>
</dbReference>
<feature type="compositionally biased region" description="Polar residues" evidence="6">
    <location>
        <begin position="338"/>
        <end position="352"/>
    </location>
</feature>
<dbReference type="SMART" id="SM00249">
    <property type="entry name" value="PHD"/>
    <property type="match status" value="1"/>
</dbReference>
<evidence type="ECO:0000256" key="1">
    <source>
        <dbReference type="ARBA" id="ARBA00022723"/>
    </source>
</evidence>
<dbReference type="SMART" id="SM00356">
    <property type="entry name" value="ZnF_C3H1"/>
    <property type="match status" value="1"/>
</dbReference>
<feature type="compositionally biased region" description="Low complexity" evidence="6">
    <location>
        <begin position="1582"/>
        <end position="1595"/>
    </location>
</feature>
<feature type="region of interest" description="Disordered" evidence="6">
    <location>
        <begin position="292"/>
        <end position="374"/>
    </location>
</feature>
<keyword evidence="2 5" id="KW-0863">Zinc-finger</keyword>
<dbReference type="InterPro" id="IPR035445">
    <property type="entry name" value="GYF-like_dom_sf"/>
</dbReference>
<dbReference type="FunFam" id="3.30.40.10:FF:000303">
    <property type="entry name" value="Zinc finger CCCH domain-containing protein 19"/>
    <property type="match status" value="1"/>
</dbReference>
<dbReference type="InterPro" id="IPR004343">
    <property type="entry name" value="Plus-3_dom"/>
</dbReference>
<reference evidence="12" key="1">
    <citation type="submission" date="2024-06" db="EMBL/GenBank/DDBJ databases">
        <authorList>
            <person name="Ryan C."/>
        </authorList>
    </citation>
    <scope>NUCLEOTIDE SEQUENCE [LARGE SCALE GENOMIC DNA]</scope>
</reference>
<dbReference type="SMART" id="SM00444">
    <property type="entry name" value="GYF"/>
    <property type="match status" value="1"/>
</dbReference>
<evidence type="ECO:0000259" key="8">
    <source>
        <dbReference type="PROSITE" id="PS50103"/>
    </source>
</evidence>
<feature type="compositionally biased region" description="Polar residues" evidence="6">
    <location>
        <begin position="1531"/>
        <end position="1544"/>
    </location>
</feature>
<dbReference type="PANTHER" id="PTHR46695">
    <property type="entry name" value="ZINC FINGER CCCH DOMAIN-CONTAINING PROTEIN 44-RELATED"/>
    <property type="match status" value="1"/>
</dbReference>
<dbReference type="PANTHER" id="PTHR46695:SF4">
    <property type="entry name" value="ZINC FINGER CCCH DOMAIN-CONTAINING PROTEIN 44"/>
    <property type="match status" value="1"/>
</dbReference>
<dbReference type="PROSITE" id="PS01359">
    <property type="entry name" value="ZF_PHD_1"/>
    <property type="match status" value="1"/>
</dbReference>
<keyword evidence="1 5" id="KW-0479">Metal-binding</keyword>